<dbReference type="InterPro" id="IPR050448">
    <property type="entry name" value="OpgB/LTA_synthase_biosynth"/>
</dbReference>
<accession>A0AAX3FLC3</accession>
<evidence type="ECO:0000313" key="8">
    <source>
        <dbReference type="EMBL" id="VEE90621.1"/>
    </source>
</evidence>
<dbReference type="EMBL" id="LR134310">
    <property type="protein sequence ID" value="VEE90621.1"/>
    <property type="molecule type" value="Genomic_DNA"/>
</dbReference>
<feature type="domain" description="Sulfatase N-terminal" evidence="7">
    <location>
        <begin position="248"/>
        <end position="536"/>
    </location>
</feature>
<evidence type="ECO:0000259" key="7">
    <source>
        <dbReference type="Pfam" id="PF00884"/>
    </source>
</evidence>
<dbReference type="RefSeq" id="WP_164997538.1">
    <property type="nucleotide sequence ID" value="NZ_LR134310.1"/>
</dbReference>
<dbReference type="InterPro" id="IPR000917">
    <property type="entry name" value="Sulfatase_N"/>
</dbReference>
<dbReference type="GeneID" id="92743514"/>
<dbReference type="PANTHER" id="PTHR47371">
    <property type="entry name" value="LIPOTEICHOIC ACID SYNTHASE"/>
    <property type="match status" value="1"/>
</dbReference>
<evidence type="ECO:0000256" key="3">
    <source>
        <dbReference type="ARBA" id="ARBA00022692"/>
    </source>
</evidence>
<evidence type="ECO:0000256" key="2">
    <source>
        <dbReference type="ARBA" id="ARBA00022475"/>
    </source>
</evidence>
<organism evidence="8 9">
    <name type="scientific">Actinobacillus equuli</name>
    <dbReference type="NCBI Taxonomy" id="718"/>
    <lineage>
        <taxon>Bacteria</taxon>
        <taxon>Pseudomonadati</taxon>
        <taxon>Pseudomonadota</taxon>
        <taxon>Gammaproteobacteria</taxon>
        <taxon>Pasteurellales</taxon>
        <taxon>Pasteurellaceae</taxon>
        <taxon>Actinobacillus</taxon>
    </lineage>
</organism>
<keyword evidence="5 6" id="KW-0472">Membrane</keyword>
<dbReference type="PANTHER" id="PTHR47371:SF3">
    <property type="entry name" value="PHOSPHOGLYCEROL TRANSFERASE I"/>
    <property type="match status" value="1"/>
</dbReference>
<comment type="subcellular location">
    <subcellularLocation>
        <location evidence="1">Cell membrane</location>
        <topology evidence="1">Multi-pass membrane protein</topology>
    </subcellularLocation>
</comment>
<dbReference type="Proteomes" id="UP000268529">
    <property type="component" value="Chromosome"/>
</dbReference>
<dbReference type="GO" id="GO:0005886">
    <property type="term" value="C:plasma membrane"/>
    <property type="evidence" value="ECO:0007669"/>
    <property type="project" value="UniProtKB-SubCell"/>
</dbReference>
<protein>
    <submittedName>
        <fullName evidence="8">Sulfatase</fullName>
    </submittedName>
</protein>
<proteinExistence type="predicted"/>
<dbReference type="CDD" id="cd16015">
    <property type="entry name" value="LTA_synthase"/>
    <property type="match status" value="1"/>
</dbReference>
<evidence type="ECO:0000256" key="6">
    <source>
        <dbReference type="SAM" id="Phobius"/>
    </source>
</evidence>
<name>A0AAX3FLC3_ACTEU</name>
<keyword evidence="2" id="KW-1003">Cell membrane</keyword>
<dbReference type="AlphaFoldDB" id="A0AAX3FLC3"/>
<evidence type="ECO:0000256" key="5">
    <source>
        <dbReference type="ARBA" id="ARBA00023136"/>
    </source>
</evidence>
<evidence type="ECO:0000256" key="1">
    <source>
        <dbReference type="ARBA" id="ARBA00004651"/>
    </source>
</evidence>
<dbReference type="Gene3D" id="3.40.720.10">
    <property type="entry name" value="Alkaline Phosphatase, subunit A"/>
    <property type="match status" value="1"/>
</dbReference>
<evidence type="ECO:0000256" key="4">
    <source>
        <dbReference type="ARBA" id="ARBA00022989"/>
    </source>
</evidence>
<dbReference type="Pfam" id="PF00884">
    <property type="entry name" value="Sulfatase"/>
    <property type="match status" value="1"/>
</dbReference>
<sequence length="633" mass="72415">MVNSFIEKDILNKAENIQSINRMWNIGLRFDLKIISLFLAVPFIISSILLTTLSHQVILTGYSWYAIIISILFSLVLIGNYYYFKTYKTYYDVFIFGLIEEDTKAVLKSIFDDYPLFKISITSVILGLIPYYFIQSAAIIQYELSNWLNVLSFILTILVMFLMIRGTINSKPLGRIHAQVSSLAILNKMVPNGVLAIRWAFQDRKSNVTFAAVNQKEGEQLIKDALALNKDTLYAHTPKNEYLEKKKPNVILAIMESFGGNGLITDDPINNDLLASLRPYMESEFVFKRFLSSSNGTMSSLASIYFHSPVQEITQSIVQNTVIKTNPFLVYKEKGYKTVFISAGNLMWRNLANYLPIQGVDEIYDQNDLMDRYPESKKTFSYWGIADEFAFKLAEELLANANEPMFINILTITNHPPYQAPKTYEAKIVDPNVLEGRMGDNETERRNILESFQYACNALGNFINHIKSSNKANNTIIAATGDHHIRGMKQFFPKELFMAHSVPFILSIPEQIKSQFSIDYSPTKLGSHKDIFPTLYHFSLSDVKYWTCGGENLLAPVSPNYFAFHPAVWADDSGIVDLTTPELLKYQWDQNNNLMSSEQTLTNEKHSRIRAYQHLLNWQINYLLKGYEENGKA</sequence>
<gene>
    <name evidence="8" type="primary">ltaS1_2</name>
    <name evidence="8" type="ORF">NCTC8529_00900</name>
</gene>
<feature type="transmembrane region" description="Helical" evidence="6">
    <location>
        <begin position="30"/>
        <end position="50"/>
    </location>
</feature>
<dbReference type="SUPFAM" id="SSF53649">
    <property type="entry name" value="Alkaline phosphatase-like"/>
    <property type="match status" value="1"/>
</dbReference>
<evidence type="ECO:0000313" key="9">
    <source>
        <dbReference type="Proteomes" id="UP000268529"/>
    </source>
</evidence>
<keyword evidence="4 6" id="KW-1133">Transmembrane helix</keyword>
<feature type="transmembrane region" description="Helical" evidence="6">
    <location>
        <begin position="62"/>
        <end position="84"/>
    </location>
</feature>
<feature type="transmembrane region" description="Helical" evidence="6">
    <location>
        <begin position="146"/>
        <end position="164"/>
    </location>
</feature>
<dbReference type="InterPro" id="IPR017850">
    <property type="entry name" value="Alkaline_phosphatase_core_sf"/>
</dbReference>
<keyword evidence="3 6" id="KW-0812">Transmembrane</keyword>
<reference evidence="8 9" key="1">
    <citation type="submission" date="2018-12" db="EMBL/GenBank/DDBJ databases">
        <authorList>
            <consortium name="Pathogen Informatics"/>
        </authorList>
    </citation>
    <scope>NUCLEOTIDE SEQUENCE [LARGE SCALE GENOMIC DNA]</scope>
    <source>
        <strain evidence="8 9">NCTC8529</strain>
    </source>
</reference>